<name>A0A2V4MPD1_9RHOB</name>
<proteinExistence type="predicted"/>
<keyword evidence="3" id="KW-1185">Reference proteome</keyword>
<feature type="region of interest" description="Disordered" evidence="1">
    <location>
        <begin position="87"/>
        <end position="172"/>
    </location>
</feature>
<evidence type="ECO:0000313" key="2">
    <source>
        <dbReference type="EMBL" id="PYC48575.1"/>
    </source>
</evidence>
<gene>
    <name evidence="2" type="ORF">DI396_06320</name>
</gene>
<evidence type="ECO:0000256" key="1">
    <source>
        <dbReference type="SAM" id="MobiDB-lite"/>
    </source>
</evidence>
<reference evidence="2 3" key="1">
    <citation type="submission" date="2018-05" db="EMBL/GenBank/DDBJ databases">
        <title>Oceanovita maritima gen. nov., sp. nov., a marine bacterium in the family Rhodobacteraceae isolated from surface seawater of Lundu port Xiamen, China.</title>
        <authorList>
            <person name="Hetharua B.H."/>
            <person name="Min D."/>
            <person name="Liao H."/>
            <person name="Tian Y."/>
        </authorList>
    </citation>
    <scope>NUCLEOTIDE SEQUENCE [LARGE SCALE GENOMIC DNA]</scope>
    <source>
        <strain evidence="2 3">FSX-11</strain>
    </source>
</reference>
<comment type="caution">
    <text evidence="2">The sequence shown here is derived from an EMBL/GenBank/DDBJ whole genome shotgun (WGS) entry which is preliminary data.</text>
</comment>
<accession>A0A2V4MPD1</accession>
<dbReference type="RefSeq" id="WP_110795307.1">
    <property type="nucleotide sequence ID" value="NZ_KZ826482.1"/>
</dbReference>
<organism evidence="2 3">
    <name type="scientific">Litorivita pollutaquae</name>
    <dbReference type="NCBI Taxonomy" id="2200892"/>
    <lineage>
        <taxon>Bacteria</taxon>
        <taxon>Pseudomonadati</taxon>
        <taxon>Pseudomonadota</taxon>
        <taxon>Alphaproteobacteria</taxon>
        <taxon>Rhodobacterales</taxon>
        <taxon>Paracoccaceae</taxon>
        <taxon>Litorivita</taxon>
    </lineage>
</organism>
<dbReference type="EMBL" id="QFVT01000003">
    <property type="protein sequence ID" value="PYC48575.1"/>
    <property type="molecule type" value="Genomic_DNA"/>
</dbReference>
<sequence>MIQYDYRVIPAPTKGRKAKGIKTAEARFAHTIETVMNEMAAQGWEFQRAETLPSEERSGLTSTTVNYRNLLVFRRPKNGATESFAPRLLDAPAPQEAAEVQPALPDAPPASETAPISTSEHAAQSPAAVETKPADPPVPAPTAQDGAPADNGADNGVEGTVPPDPSLARAVRRRAALIGRAVDTKESQD</sequence>
<dbReference type="Proteomes" id="UP000248012">
    <property type="component" value="Unassembled WGS sequence"/>
</dbReference>
<evidence type="ECO:0000313" key="3">
    <source>
        <dbReference type="Proteomes" id="UP000248012"/>
    </source>
</evidence>
<protein>
    <submittedName>
        <fullName evidence="2">DUF4177 domain-containing protein</fullName>
    </submittedName>
</protein>
<dbReference type="OrthoDB" id="7658888at2"/>
<feature type="compositionally biased region" description="Low complexity" evidence="1">
    <location>
        <begin position="91"/>
        <end position="104"/>
    </location>
</feature>
<dbReference type="AlphaFoldDB" id="A0A2V4MPD1"/>